<proteinExistence type="predicted"/>
<dbReference type="AlphaFoldDB" id="A0A1G6W2D3"/>
<accession>A0A1G6W2D3</accession>
<protein>
    <submittedName>
        <fullName evidence="2">Broad specificity phosphatase PhoE</fullName>
    </submittedName>
</protein>
<dbReference type="CDD" id="cd07067">
    <property type="entry name" value="HP_PGM_like"/>
    <property type="match status" value="1"/>
</dbReference>
<reference evidence="2 3" key="1">
    <citation type="submission" date="2016-10" db="EMBL/GenBank/DDBJ databases">
        <authorList>
            <person name="de Groot N.N."/>
        </authorList>
    </citation>
    <scope>NUCLEOTIDE SEQUENCE [LARGE SCALE GENOMIC DNA]</scope>
    <source>
        <strain evidence="2 3">DSM 16957</strain>
    </source>
</reference>
<dbReference type="SMART" id="SM00855">
    <property type="entry name" value="PGAM"/>
    <property type="match status" value="1"/>
</dbReference>
<dbReference type="InterPro" id="IPR029033">
    <property type="entry name" value="His_PPase_superfam"/>
</dbReference>
<evidence type="ECO:0000313" key="3">
    <source>
        <dbReference type="Proteomes" id="UP000199603"/>
    </source>
</evidence>
<dbReference type="RefSeq" id="WP_176764094.1">
    <property type="nucleotide sequence ID" value="NZ_FNAG01000004.1"/>
</dbReference>
<name>A0A1G6W2D3_9GAMM</name>
<dbReference type="EMBL" id="FNAG01000004">
    <property type="protein sequence ID" value="SDD60001.1"/>
    <property type="molecule type" value="Genomic_DNA"/>
</dbReference>
<dbReference type="Pfam" id="PF00300">
    <property type="entry name" value="His_Phos_1"/>
    <property type="match status" value="2"/>
</dbReference>
<feature type="chain" id="PRO_5011758188" evidence="1">
    <location>
        <begin position="22"/>
        <end position="175"/>
    </location>
</feature>
<feature type="signal peptide" evidence="1">
    <location>
        <begin position="1"/>
        <end position="21"/>
    </location>
</feature>
<organism evidence="2 3">
    <name type="scientific">Aquimonas voraii</name>
    <dbReference type="NCBI Taxonomy" id="265719"/>
    <lineage>
        <taxon>Bacteria</taxon>
        <taxon>Pseudomonadati</taxon>
        <taxon>Pseudomonadota</taxon>
        <taxon>Gammaproteobacteria</taxon>
        <taxon>Lysobacterales</taxon>
        <taxon>Lysobacteraceae</taxon>
        <taxon>Aquimonas</taxon>
    </lineage>
</organism>
<evidence type="ECO:0000313" key="2">
    <source>
        <dbReference type="EMBL" id="SDD60001.1"/>
    </source>
</evidence>
<evidence type="ECO:0000256" key="1">
    <source>
        <dbReference type="SAM" id="SignalP"/>
    </source>
</evidence>
<gene>
    <name evidence="2" type="ORF">SAMN04488509_10490</name>
</gene>
<keyword evidence="1" id="KW-0732">Signal</keyword>
<dbReference type="Gene3D" id="3.40.50.1240">
    <property type="entry name" value="Phosphoglycerate mutase-like"/>
    <property type="match status" value="1"/>
</dbReference>
<dbReference type="InterPro" id="IPR013078">
    <property type="entry name" value="His_Pase_superF_clade-1"/>
</dbReference>
<dbReference type="SUPFAM" id="SSF53254">
    <property type="entry name" value="Phosphoglycerate mutase-like"/>
    <property type="match status" value="1"/>
</dbReference>
<dbReference type="STRING" id="265719.SAMN04488509_10490"/>
<keyword evidence="3" id="KW-1185">Reference proteome</keyword>
<sequence length="175" mass="19048">MSGRWMLLAALALPTAAWSQAPQVPADGLLVVVVRHAEKAQDDPRDPGLSDAGLARAAALAERLHELPLAAVYATPFRRTQLTAQPSAAAQGLEIEVREFVSRDPDEDALALRETLLREHRGEAVLVVGHSNTVPAIVEALSGEEAEAMPETEYDRLSLIRIEADGRVELRVERY</sequence>
<dbReference type="Proteomes" id="UP000199603">
    <property type="component" value="Unassembled WGS sequence"/>
</dbReference>